<dbReference type="EMBL" id="QUSM01000003">
    <property type="protein sequence ID" value="RGD74590.1"/>
    <property type="molecule type" value="Genomic_DNA"/>
</dbReference>
<evidence type="ECO:0000256" key="6">
    <source>
        <dbReference type="ARBA" id="ARBA00023316"/>
    </source>
</evidence>
<comment type="similarity">
    <text evidence="1 9">Belongs to the peptidase S11 family.</text>
</comment>
<dbReference type="InterPro" id="IPR012338">
    <property type="entry name" value="Beta-lactam/transpept-like"/>
</dbReference>
<accession>A0A3E3DZ77</accession>
<feature type="compositionally biased region" description="Basic residues" evidence="10">
    <location>
        <begin position="475"/>
        <end position="485"/>
    </location>
</feature>
<evidence type="ECO:0000256" key="11">
    <source>
        <dbReference type="SAM" id="Phobius"/>
    </source>
</evidence>
<keyword evidence="2 12" id="KW-0732">Signal</keyword>
<dbReference type="GO" id="GO:0009252">
    <property type="term" value="P:peptidoglycan biosynthetic process"/>
    <property type="evidence" value="ECO:0007669"/>
    <property type="project" value="UniProtKB-KW"/>
</dbReference>
<dbReference type="GO" id="GO:0008360">
    <property type="term" value="P:regulation of cell shape"/>
    <property type="evidence" value="ECO:0007669"/>
    <property type="project" value="UniProtKB-KW"/>
</dbReference>
<evidence type="ECO:0000256" key="2">
    <source>
        <dbReference type="ARBA" id="ARBA00022729"/>
    </source>
</evidence>
<dbReference type="InterPro" id="IPR018044">
    <property type="entry name" value="Peptidase_S11"/>
</dbReference>
<dbReference type="InterPro" id="IPR001967">
    <property type="entry name" value="Peptidase_S11_N"/>
</dbReference>
<evidence type="ECO:0000256" key="3">
    <source>
        <dbReference type="ARBA" id="ARBA00022801"/>
    </source>
</evidence>
<dbReference type="RefSeq" id="WP_117532276.1">
    <property type="nucleotide sequence ID" value="NZ_QUSM01000003.1"/>
</dbReference>
<dbReference type="SUPFAM" id="SSF56601">
    <property type="entry name" value="beta-lactamase/transpeptidase-like"/>
    <property type="match status" value="1"/>
</dbReference>
<evidence type="ECO:0000256" key="10">
    <source>
        <dbReference type="SAM" id="MobiDB-lite"/>
    </source>
</evidence>
<evidence type="ECO:0000256" key="5">
    <source>
        <dbReference type="ARBA" id="ARBA00022984"/>
    </source>
</evidence>
<evidence type="ECO:0000313" key="14">
    <source>
        <dbReference type="EMBL" id="RGD74590.1"/>
    </source>
</evidence>
<evidence type="ECO:0000256" key="4">
    <source>
        <dbReference type="ARBA" id="ARBA00022960"/>
    </source>
</evidence>
<dbReference type="PANTHER" id="PTHR21581">
    <property type="entry name" value="D-ALANYL-D-ALANINE CARBOXYPEPTIDASE"/>
    <property type="match status" value="1"/>
</dbReference>
<evidence type="ECO:0000256" key="7">
    <source>
        <dbReference type="PIRSR" id="PIRSR618044-1"/>
    </source>
</evidence>
<dbReference type="AlphaFoldDB" id="A0A3E3DZ77"/>
<dbReference type="PRINTS" id="PR00725">
    <property type="entry name" value="DADACBPTASE1"/>
</dbReference>
<organism evidence="14 15">
    <name type="scientific">Anaerofustis stercorihominis</name>
    <dbReference type="NCBI Taxonomy" id="214853"/>
    <lineage>
        <taxon>Bacteria</taxon>
        <taxon>Bacillati</taxon>
        <taxon>Bacillota</taxon>
        <taxon>Clostridia</taxon>
        <taxon>Eubacteriales</taxon>
        <taxon>Eubacteriaceae</taxon>
        <taxon>Anaerofustis</taxon>
    </lineage>
</organism>
<dbReference type="GO" id="GO:0006508">
    <property type="term" value="P:proteolysis"/>
    <property type="evidence" value="ECO:0007669"/>
    <property type="project" value="InterPro"/>
</dbReference>
<feature type="active site" evidence="7">
    <location>
        <position position="125"/>
    </location>
</feature>
<evidence type="ECO:0000256" key="9">
    <source>
        <dbReference type="RuleBase" id="RU004016"/>
    </source>
</evidence>
<keyword evidence="4" id="KW-0133">Cell shape</keyword>
<proteinExistence type="inferred from homology"/>
<feature type="active site" description="Proton acceptor" evidence="7">
    <location>
        <position position="70"/>
    </location>
</feature>
<feature type="signal peptide" evidence="12">
    <location>
        <begin position="1"/>
        <end position="30"/>
    </location>
</feature>
<name>A0A3E3DZ77_9FIRM</name>
<sequence length="505" mass="57428">MRNKNILKRTLSSFLIVVVLLLNITSNIYAAAPKVSKDSSLGLYLYEDSTKSELYSHNGNKKMYPASTTKIMTAALTLEYIKDLNKKVTTGSELNRLPAGSSTASLYKNETLSYKDLLYGLMLPSGNDAAIVLACNVGKVISKDKNISKDKAYSVFVKEMNKKAKEIGMTKTHFNNPHGFHDKNHYSTPHDMALLAAYADDFSYYNRVVDSTYYETTTNKTTHRWSGHNALILRGSKYFYKPAKGDKTGYTGEAGRCVVGSSENDEGIRYYAVVLHSPTTAQQFGLARDLLKYGNEETSKLTIEEEGDTLYKYTVRNLALGEQGAFKVKVNKDIEVYADKKYTEDNFTISFEPSSKYLKKTNTEDYELVNSISEDDKIGKINVYLNGKFFKSVDAFSKNDVDMRSTRDIIITNALIMISLLCLIIMALVLSSRYRTKKRIQHRKNLKRARLKNEIKTYGSRVPKRRPSTNDRGQKIKVVKKKNNKSKPINKNTKYMRTRKRTRKK</sequence>
<feature type="chain" id="PRO_5017777808" evidence="12">
    <location>
        <begin position="31"/>
        <end position="505"/>
    </location>
</feature>
<dbReference type="Gene3D" id="2.60.410.10">
    <property type="entry name" value="D-Ala-D-Ala carboxypeptidase, C-terminal domain"/>
    <property type="match status" value="1"/>
</dbReference>
<evidence type="ECO:0000259" key="13">
    <source>
        <dbReference type="Pfam" id="PF00768"/>
    </source>
</evidence>
<dbReference type="Proteomes" id="UP000261212">
    <property type="component" value="Unassembled WGS sequence"/>
</dbReference>
<keyword evidence="11" id="KW-0812">Transmembrane</keyword>
<feature type="domain" description="Peptidase S11 D-alanyl-D-alanine carboxypeptidase A N-terminal" evidence="13">
    <location>
        <begin position="46"/>
        <end position="278"/>
    </location>
</feature>
<keyword evidence="3" id="KW-0378">Hydrolase</keyword>
<feature type="region of interest" description="Disordered" evidence="10">
    <location>
        <begin position="459"/>
        <end position="505"/>
    </location>
</feature>
<gene>
    <name evidence="14" type="ORF">DW687_07480</name>
</gene>
<keyword evidence="14" id="KW-0121">Carboxypeptidase</keyword>
<feature type="active site" description="Proton acceptor" evidence="7">
    <location>
        <position position="67"/>
    </location>
</feature>
<dbReference type="GO" id="GO:0071555">
    <property type="term" value="P:cell wall organization"/>
    <property type="evidence" value="ECO:0007669"/>
    <property type="project" value="UniProtKB-KW"/>
</dbReference>
<keyword evidence="6" id="KW-0961">Cell wall biogenesis/degradation</keyword>
<dbReference type="Pfam" id="PF00768">
    <property type="entry name" value="Peptidase_S11"/>
    <property type="match status" value="1"/>
</dbReference>
<feature type="binding site" evidence="8">
    <location>
        <position position="247"/>
    </location>
    <ligand>
        <name>substrate</name>
    </ligand>
</feature>
<evidence type="ECO:0000313" key="15">
    <source>
        <dbReference type="Proteomes" id="UP000261212"/>
    </source>
</evidence>
<keyword evidence="11" id="KW-1133">Transmembrane helix</keyword>
<evidence type="ECO:0000256" key="8">
    <source>
        <dbReference type="PIRSR" id="PIRSR618044-2"/>
    </source>
</evidence>
<comment type="caution">
    <text evidence="14">The sequence shown here is derived from an EMBL/GenBank/DDBJ whole genome shotgun (WGS) entry which is preliminary data.</text>
</comment>
<dbReference type="InterPro" id="IPR037167">
    <property type="entry name" value="Peptidase_S11_C_sf"/>
</dbReference>
<reference evidence="14 15" key="1">
    <citation type="submission" date="2018-08" db="EMBL/GenBank/DDBJ databases">
        <title>A genome reference for cultivated species of the human gut microbiota.</title>
        <authorList>
            <person name="Zou Y."/>
            <person name="Xue W."/>
            <person name="Luo G."/>
        </authorList>
    </citation>
    <scope>NUCLEOTIDE SEQUENCE [LARGE SCALE GENOMIC DNA]</scope>
    <source>
        <strain evidence="14 15">AM25-6</strain>
    </source>
</reference>
<keyword evidence="5" id="KW-0573">Peptidoglycan synthesis</keyword>
<keyword evidence="11" id="KW-0472">Membrane</keyword>
<dbReference type="Gene3D" id="3.40.710.10">
    <property type="entry name" value="DD-peptidase/beta-lactamase superfamily"/>
    <property type="match status" value="1"/>
</dbReference>
<keyword evidence="14" id="KW-0645">Protease</keyword>
<evidence type="ECO:0000256" key="1">
    <source>
        <dbReference type="ARBA" id="ARBA00007164"/>
    </source>
</evidence>
<feature type="transmembrane region" description="Helical" evidence="11">
    <location>
        <begin position="409"/>
        <end position="430"/>
    </location>
</feature>
<dbReference type="PANTHER" id="PTHR21581:SF33">
    <property type="entry name" value="D-ALANYL-D-ALANINE CARBOXYPEPTIDASE DACB"/>
    <property type="match status" value="1"/>
</dbReference>
<dbReference type="GO" id="GO:0009002">
    <property type="term" value="F:serine-type D-Ala-D-Ala carboxypeptidase activity"/>
    <property type="evidence" value="ECO:0007669"/>
    <property type="project" value="InterPro"/>
</dbReference>
<protein>
    <submittedName>
        <fullName evidence="14">D-alanyl-D-alanine carboxypeptidase</fullName>
    </submittedName>
</protein>
<feature type="compositionally biased region" description="Basic residues" evidence="10">
    <location>
        <begin position="494"/>
        <end position="505"/>
    </location>
</feature>
<evidence type="ECO:0000256" key="12">
    <source>
        <dbReference type="SAM" id="SignalP"/>
    </source>
</evidence>